<evidence type="ECO:0000256" key="4">
    <source>
        <dbReference type="RuleBase" id="RU361169"/>
    </source>
</evidence>
<dbReference type="InterPro" id="IPR012334">
    <property type="entry name" value="Pectin_lyas_fold"/>
</dbReference>
<accession>A0A926IU56</accession>
<gene>
    <name evidence="5" type="ORF">H8706_06055</name>
</gene>
<keyword evidence="2 4" id="KW-0378">Hydrolase</keyword>
<dbReference type="AlphaFoldDB" id="A0A926IU56"/>
<dbReference type="InterPro" id="IPR000743">
    <property type="entry name" value="Glyco_hydro_28"/>
</dbReference>
<dbReference type="RefSeq" id="WP_262431905.1">
    <property type="nucleotide sequence ID" value="NZ_JACRTE010000005.1"/>
</dbReference>
<dbReference type="SUPFAM" id="SSF51126">
    <property type="entry name" value="Pectin lyase-like"/>
    <property type="match status" value="1"/>
</dbReference>
<proteinExistence type="inferred from homology"/>
<protein>
    <recommendedName>
        <fullName evidence="7">Pectate lyase superfamily protein domain-containing protein</fullName>
    </recommendedName>
</protein>
<dbReference type="GO" id="GO:0004650">
    <property type="term" value="F:polygalacturonase activity"/>
    <property type="evidence" value="ECO:0007669"/>
    <property type="project" value="InterPro"/>
</dbReference>
<comment type="caution">
    <text evidence="5">The sequence shown here is derived from an EMBL/GenBank/DDBJ whole genome shotgun (WGS) entry which is preliminary data.</text>
</comment>
<dbReference type="Gene3D" id="2.160.20.10">
    <property type="entry name" value="Single-stranded right-handed beta-helix, Pectin lyase-like"/>
    <property type="match status" value="1"/>
</dbReference>
<dbReference type="InterPro" id="IPR051801">
    <property type="entry name" value="GH28_Enzymes"/>
</dbReference>
<reference evidence="5" key="1">
    <citation type="submission" date="2020-08" db="EMBL/GenBank/DDBJ databases">
        <title>Genome public.</title>
        <authorList>
            <person name="Liu C."/>
            <person name="Sun Q."/>
        </authorList>
    </citation>
    <scope>NUCLEOTIDE SEQUENCE</scope>
    <source>
        <strain evidence="5">NSJ-50</strain>
    </source>
</reference>
<dbReference type="EMBL" id="JACRTE010000005">
    <property type="protein sequence ID" value="MBC8596428.1"/>
    <property type="molecule type" value="Genomic_DNA"/>
</dbReference>
<dbReference type="Pfam" id="PF00295">
    <property type="entry name" value="Glyco_hydro_28"/>
    <property type="match status" value="1"/>
</dbReference>
<name>A0A926IU56_9FIRM</name>
<evidence type="ECO:0000313" key="5">
    <source>
        <dbReference type="EMBL" id="MBC8596428.1"/>
    </source>
</evidence>
<evidence type="ECO:0000256" key="3">
    <source>
        <dbReference type="ARBA" id="ARBA00023295"/>
    </source>
</evidence>
<dbReference type="PANTHER" id="PTHR31339:SF9">
    <property type="entry name" value="PLASMIN AND FIBRONECTIN-BINDING PROTEIN A"/>
    <property type="match status" value="1"/>
</dbReference>
<dbReference type="PANTHER" id="PTHR31339">
    <property type="entry name" value="PECTIN LYASE-RELATED"/>
    <property type="match status" value="1"/>
</dbReference>
<dbReference type="Proteomes" id="UP000647416">
    <property type="component" value="Unassembled WGS sequence"/>
</dbReference>
<dbReference type="InterPro" id="IPR011050">
    <property type="entry name" value="Pectin_lyase_fold/virulence"/>
</dbReference>
<organism evidence="5 6">
    <name type="scientific">Qingrenia yutianensis</name>
    <dbReference type="NCBI Taxonomy" id="2763676"/>
    <lineage>
        <taxon>Bacteria</taxon>
        <taxon>Bacillati</taxon>
        <taxon>Bacillota</taxon>
        <taxon>Clostridia</taxon>
        <taxon>Eubacteriales</taxon>
        <taxon>Oscillospiraceae</taxon>
        <taxon>Qingrenia</taxon>
    </lineage>
</organism>
<evidence type="ECO:0000256" key="1">
    <source>
        <dbReference type="ARBA" id="ARBA00008834"/>
    </source>
</evidence>
<evidence type="ECO:0000256" key="2">
    <source>
        <dbReference type="ARBA" id="ARBA00022801"/>
    </source>
</evidence>
<dbReference type="GO" id="GO:0005975">
    <property type="term" value="P:carbohydrate metabolic process"/>
    <property type="evidence" value="ECO:0007669"/>
    <property type="project" value="InterPro"/>
</dbReference>
<keyword evidence="6" id="KW-1185">Reference proteome</keyword>
<sequence>MEKRKFSVLDFGAVSGTGENQSEYIQRAVDECFKSGGGEVVIPEGDYIIGDIRIRSNVYIHLLKNAHLIGSRNPNDYFNFLDDKTEPLDEKYITNKLWQPPGIPNRDYTFMRTVGSRWNNGIIRGIFAENCGIIGEDGSYIDGRDCYDEKNEEQYRGPHGISFWYCKNVRFECYTVKNSGNWAHNLHFCENVYVRGVTVLAGHDGFHTKVCRNVIIENCEFYTGDDCLAGFANVNYYVKNCVLNSACSAMRLGATNAVIEKCKIFGPCRYCFRKGLTKEEKMSGKISDASNARKNMLSAFTYYADIAFPIDTKPGNIIVRECGINFADRLFHYNYSGNETWQKGAPLLSFEFDNIKAENISMPLVCYGSADEKINFKMTNLSVSFRKGFENTAFMHINNFENITLKNVEIKNNTSNPLILSWQDKNEITLENVVSQYHKNGITVRKSDGKFECESI</sequence>
<comment type="similarity">
    <text evidence="1 4">Belongs to the glycosyl hydrolase 28 family.</text>
</comment>
<evidence type="ECO:0000313" key="6">
    <source>
        <dbReference type="Proteomes" id="UP000647416"/>
    </source>
</evidence>
<keyword evidence="3 4" id="KW-0326">Glycosidase</keyword>
<evidence type="ECO:0008006" key="7">
    <source>
        <dbReference type="Google" id="ProtNLM"/>
    </source>
</evidence>